<name>A0A1B2M2Q8_9GAMM</name>
<protein>
    <recommendedName>
        <fullName evidence="2">RHS protein conserved region domain-containing protein</fullName>
    </recommendedName>
</protein>
<dbReference type="Pfam" id="PF03527">
    <property type="entry name" value="RHS"/>
    <property type="match status" value="1"/>
</dbReference>
<sequence>MPLARLVWLDDPLTQAANDAPALSRADTEKLQQLQAQAIAHIGELGGVNSLPTAANDEPPSHSTHQLYWYQNDHLGTPRELTDQQGDIAWDEQNEVALRCSARSGLGQYRERGMASDRPTAQSDSA</sequence>
<dbReference type="InterPro" id="IPR001826">
    <property type="entry name" value="RHS"/>
</dbReference>
<evidence type="ECO:0000313" key="4">
    <source>
        <dbReference type="Proteomes" id="UP000093391"/>
    </source>
</evidence>
<dbReference type="KEGG" id="ala:BFG52_14705"/>
<keyword evidence="4" id="KW-1185">Reference proteome</keyword>
<evidence type="ECO:0000259" key="2">
    <source>
        <dbReference type="Pfam" id="PF03527"/>
    </source>
</evidence>
<dbReference type="AlphaFoldDB" id="A0A1B2M2Q8"/>
<organism evidence="3 4">
    <name type="scientific">Acinetobacter larvae</name>
    <dbReference type="NCBI Taxonomy" id="1789224"/>
    <lineage>
        <taxon>Bacteria</taxon>
        <taxon>Pseudomonadati</taxon>
        <taxon>Pseudomonadota</taxon>
        <taxon>Gammaproteobacteria</taxon>
        <taxon>Moraxellales</taxon>
        <taxon>Moraxellaceae</taxon>
        <taxon>Acinetobacter</taxon>
    </lineage>
</organism>
<evidence type="ECO:0000256" key="1">
    <source>
        <dbReference type="SAM" id="MobiDB-lite"/>
    </source>
</evidence>
<dbReference type="EMBL" id="CP016895">
    <property type="protein sequence ID" value="AOA59472.1"/>
    <property type="molecule type" value="Genomic_DNA"/>
</dbReference>
<proteinExistence type="predicted"/>
<accession>A0A1B2M2Q8</accession>
<dbReference type="Proteomes" id="UP000093391">
    <property type="component" value="Chromosome"/>
</dbReference>
<gene>
    <name evidence="3" type="ORF">BFG52_14705</name>
</gene>
<dbReference type="STRING" id="1789224.BFG52_14705"/>
<dbReference type="RefSeq" id="WP_067557883.1">
    <property type="nucleotide sequence ID" value="NZ_CP016895.1"/>
</dbReference>
<feature type="region of interest" description="Disordered" evidence="1">
    <location>
        <begin position="107"/>
        <end position="126"/>
    </location>
</feature>
<reference evidence="3 4" key="1">
    <citation type="submission" date="2016-08" db="EMBL/GenBank/DDBJ databases">
        <authorList>
            <person name="Seilhamer J.J."/>
        </authorList>
    </citation>
    <scope>NUCLEOTIDE SEQUENCE [LARGE SCALE GENOMIC DNA]</scope>
    <source>
        <strain evidence="3 4">BRTC-1</strain>
    </source>
</reference>
<dbReference type="Gene3D" id="2.180.10.10">
    <property type="entry name" value="RHS repeat-associated core"/>
    <property type="match status" value="1"/>
</dbReference>
<feature type="domain" description="RHS protein conserved region" evidence="2">
    <location>
        <begin position="68"/>
        <end position="90"/>
    </location>
</feature>
<evidence type="ECO:0000313" key="3">
    <source>
        <dbReference type="EMBL" id="AOA59472.1"/>
    </source>
</evidence>